<keyword evidence="4" id="KW-1185">Reference proteome</keyword>
<dbReference type="Proteomes" id="UP001142610">
    <property type="component" value="Unassembled WGS sequence"/>
</dbReference>
<organism evidence="3 4">
    <name type="scientific">Parvularcula maris</name>
    <dbReference type="NCBI Taxonomy" id="2965077"/>
    <lineage>
        <taxon>Bacteria</taxon>
        <taxon>Pseudomonadati</taxon>
        <taxon>Pseudomonadota</taxon>
        <taxon>Alphaproteobacteria</taxon>
        <taxon>Parvularculales</taxon>
        <taxon>Parvularculaceae</taxon>
        <taxon>Parvularcula</taxon>
    </lineage>
</organism>
<evidence type="ECO:0000313" key="3">
    <source>
        <dbReference type="EMBL" id="MCQ8183830.1"/>
    </source>
</evidence>
<feature type="transmembrane region" description="Helical" evidence="2">
    <location>
        <begin position="22"/>
        <end position="47"/>
    </location>
</feature>
<keyword evidence="2" id="KW-0812">Transmembrane</keyword>
<feature type="compositionally biased region" description="Low complexity" evidence="1">
    <location>
        <begin position="112"/>
        <end position="121"/>
    </location>
</feature>
<feature type="transmembrane region" description="Helical" evidence="2">
    <location>
        <begin position="53"/>
        <end position="72"/>
    </location>
</feature>
<evidence type="ECO:0000313" key="4">
    <source>
        <dbReference type="Proteomes" id="UP001142610"/>
    </source>
</evidence>
<accession>A0A9X2L6A4</accession>
<feature type="region of interest" description="Disordered" evidence="1">
    <location>
        <begin position="98"/>
        <end position="195"/>
    </location>
</feature>
<protein>
    <submittedName>
        <fullName evidence="3">DUF4282 domain-containing protein</fullName>
    </submittedName>
</protein>
<dbReference type="AlphaFoldDB" id="A0A9X2L6A4"/>
<gene>
    <name evidence="3" type="ORF">NOG11_00355</name>
</gene>
<keyword evidence="2" id="KW-0472">Membrane</keyword>
<name>A0A9X2L6A4_9PROT</name>
<feature type="compositionally biased region" description="Basic residues" evidence="1">
    <location>
        <begin position="150"/>
        <end position="164"/>
    </location>
</feature>
<dbReference type="RefSeq" id="WP_256617633.1">
    <property type="nucleotide sequence ID" value="NZ_JANIBC010000001.1"/>
</dbReference>
<sequence>MSELVGRFLSFEDHLGRGLVKFVYYVLLFLLVITTLFELVTALIGMFNGEFWASLWAFLVLVPLNFFVRLLLLRVGAELVIAILSIDDNLRGESSADTISTGLNPVTPPRAAPTMTAPITPSRTAGSTSEKRAEAADEEAADAPPTPTKAAKKRPPRKRTKKAAGKTAALSEDTAPASPETKPVDPAAEPDETKG</sequence>
<proteinExistence type="predicted"/>
<reference evidence="3" key="1">
    <citation type="submission" date="2022-07" db="EMBL/GenBank/DDBJ databases">
        <title>Parvularcula maris sp. nov., an algicidal bacterium isolated from seawater.</title>
        <authorList>
            <person name="Li F."/>
        </authorList>
    </citation>
    <scope>NUCLEOTIDE SEQUENCE</scope>
    <source>
        <strain evidence="3">BGMRC 0090</strain>
    </source>
</reference>
<dbReference type="InterPro" id="IPR025557">
    <property type="entry name" value="DUF4282"/>
</dbReference>
<dbReference type="EMBL" id="JANIBC010000001">
    <property type="protein sequence ID" value="MCQ8183830.1"/>
    <property type="molecule type" value="Genomic_DNA"/>
</dbReference>
<dbReference type="Pfam" id="PF14110">
    <property type="entry name" value="DUF4282"/>
    <property type="match status" value="1"/>
</dbReference>
<comment type="caution">
    <text evidence="3">The sequence shown here is derived from an EMBL/GenBank/DDBJ whole genome shotgun (WGS) entry which is preliminary data.</text>
</comment>
<evidence type="ECO:0000256" key="2">
    <source>
        <dbReference type="SAM" id="Phobius"/>
    </source>
</evidence>
<evidence type="ECO:0000256" key="1">
    <source>
        <dbReference type="SAM" id="MobiDB-lite"/>
    </source>
</evidence>
<keyword evidence="2" id="KW-1133">Transmembrane helix</keyword>